<evidence type="ECO:0000313" key="2">
    <source>
        <dbReference type="Proteomes" id="UP001060215"/>
    </source>
</evidence>
<keyword evidence="2" id="KW-1185">Reference proteome</keyword>
<evidence type="ECO:0000313" key="1">
    <source>
        <dbReference type="EMBL" id="KAI8016237.1"/>
    </source>
</evidence>
<reference evidence="1 2" key="1">
    <citation type="journal article" date="2022" name="Plant J.">
        <title>Chromosome-level genome of Camellia lanceoleosa provides a valuable resource for understanding genome evolution and self-incompatibility.</title>
        <authorList>
            <person name="Gong W."/>
            <person name="Xiao S."/>
            <person name="Wang L."/>
            <person name="Liao Z."/>
            <person name="Chang Y."/>
            <person name="Mo W."/>
            <person name="Hu G."/>
            <person name="Li W."/>
            <person name="Zhao G."/>
            <person name="Zhu H."/>
            <person name="Hu X."/>
            <person name="Ji K."/>
            <person name="Xiang X."/>
            <person name="Song Q."/>
            <person name="Yuan D."/>
            <person name="Jin S."/>
            <person name="Zhang L."/>
        </authorList>
    </citation>
    <scope>NUCLEOTIDE SEQUENCE [LARGE SCALE GENOMIC DNA]</scope>
    <source>
        <strain evidence="1">SQ_2022a</strain>
    </source>
</reference>
<accession>A0ACC0HTI2</accession>
<protein>
    <submittedName>
        <fullName evidence="1">AT-hook motif nuclear-localized protein 1</fullName>
    </submittedName>
</protein>
<sequence length="184" mass="19707">MTAPVITQSLSAEKIAMTAPVVMKGGGEEVERKLVTMQFILPSKYKKAEEASRPVDERVVIREERERKYGVVKFGGAETEVVVRKSIGLPDRPWRLLLAGELSANTAGVDFTPHVVTVYTGEDVAAKILSFSQKGPPGICVLSANGTVSNVTIRQPGSSGDVLTYEVSQPATVPPSSTVESMMS</sequence>
<name>A0ACC0HTI2_9ERIC</name>
<dbReference type="EMBL" id="CM045761">
    <property type="protein sequence ID" value="KAI8016237.1"/>
    <property type="molecule type" value="Genomic_DNA"/>
</dbReference>
<organism evidence="1 2">
    <name type="scientific">Camellia lanceoleosa</name>
    <dbReference type="NCBI Taxonomy" id="1840588"/>
    <lineage>
        <taxon>Eukaryota</taxon>
        <taxon>Viridiplantae</taxon>
        <taxon>Streptophyta</taxon>
        <taxon>Embryophyta</taxon>
        <taxon>Tracheophyta</taxon>
        <taxon>Spermatophyta</taxon>
        <taxon>Magnoliopsida</taxon>
        <taxon>eudicotyledons</taxon>
        <taxon>Gunneridae</taxon>
        <taxon>Pentapetalae</taxon>
        <taxon>asterids</taxon>
        <taxon>Ericales</taxon>
        <taxon>Theaceae</taxon>
        <taxon>Camellia</taxon>
    </lineage>
</organism>
<comment type="caution">
    <text evidence="1">The sequence shown here is derived from an EMBL/GenBank/DDBJ whole genome shotgun (WGS) entry which is preliminary data.</text>
</comment>
<gene>
    <name evidence="1" type="ORF">LOK49_LG05G00359</name>
</gene>
<dbReference type="Proteomes" id="UP001060215">
    <property type="component" value="Chromosome 4"/>
</dbReference>
<proteinExistence type="predicted"/>